<dbReference type="EMBL" id="KT271770">
    <property type="protein sequence ID" value="ALK43947.1"/>
    <property type="molecule type" value="Genomic_DNA"/>
</dbReference>
<geneLocation type="plasmid" evidence="1">
    <name>Mobile Element-1</name>
</geneLocation>
<dbReference type="GO" id="GO:0003677">
    <property type="term" value="F:DNA binding"/>
    <property type="evidence" value="ECO:0007669"/>
    <property type="project" value="InterPro"/>
</dbReference>
<accession>A0A128UFP8</accession>
<evidence type="ECO:0000313" key="1">
    <source>
        <dbReference type="EMBL" id="ALK43947.1"/>
    </source>
</evidence>
<reference evidence="1" key="1">
    <citation type="journal article" date="2016" name="Cell. Microbiol.">
        <title>Active and Adaptive Legionella CRISPR-Cas reveals a recurrent challenge to the pathogen.</title>
        <authorList>
            <person name="Rao C."/>
            <person name="Guyard C."/>
            <person name="Pelaz C."/>
            <person name="Wasserscheid J."/>
            <person name="Bondy-Denomy J."/>
            <person name="Dewar K."/>
            <person name="Ensminger A.W."/>
        </authorList>
    </citation>
    <scope>NUCLEOTIDE SEQUENCE</scope>
    <source>
        <strain evidence="1">Murcia-2001 4983</strain>
        <plasmid evidence="1">Mobile Element-1</plasmid>
    </source>
</reference>
<protein>
    <submittedName>
        <fullName evidence="1">Uncharacterized protein</fullName>
    </submittedName>
</protein>
<dbReference type="AlphaFoldDB" id="A0A128UFP8"/>
<sequence length="73" mass="8424">MHLFMNVDEALKHFRSGYEMCQKIGAHTAALSRWKKTGGWIPIAKQIKINEVTGLDLPIDLTKELMEKRINKE</sequence>
<name>A0A128UFP8_LEGPN</name>
<organism evidence="1">
    <name type="scientific">Legionella pneumophila</name>
    <dbReference type="NCBI Taxonomy" id="446"/>
    <lineage>
        <taxon>Bacteria</taxon>
        <taxon>Pseudomonadati</taxon>
        <taxon>Pseudomonadota</taxon>
        <taxon>Gammaproteobacteria</taxon>
        <taxon>Legionellales</taxon>
        <taxon>Legionellaceae</taxon>
        <taxon>Legionella</taxon>
    </lineage>
</organism>
<dbReference type="Gene3D" id="1.10.260.40">
    <property type="entry name" value="lambda repressor-like DNA-binding domains"/>
    <property type="match status" value="1"/>
</dbReference>
<keyword evidence="1" id="KW-0614">Plasmid</keyword>
<dbReference type="RefSeq" id="WP_061637490.1">
    <property type="nucleotide sequence ID" value="NZ_KT271770.1"/>
</dbReference>
<proteinExistence type="predicted"/>
<dbReference type="SUPFAM" id="SSF47413">
    <property type="entry name" value="lambda repressor-like DNA-binding domains"/>
    <property type="match status" value="1"/>
</dbReference>
<dbReference type="InterPro" id="IPR010982">
    <property type="entry name" value="Lambda_DNA-bd_dom_sf"/>
</dbReference>